<dbReference type="GO" id="GO:0046983">
    <property type="term" value="F:protein dimerization activity"/>
    <property type="evidence" value="ECO:0007669"/>
    <property type="project" value="InterPro"/>
</dbReference>
<dbReference type="KEGG" id="som:SOMG_00181"/>
<feature type="domain" description="BHLH" evidence="4">
    <location>
        <begin position="411"/>
        <end position="483"/>
    </location>
</feature>
<dbReference type="Pfam" id="PF00010">
    <property type="entry name" value="HLH"/>
    <property type="match status" value="1"/>
</dbReference>
<dbReference type="PROSITE" id="PS50888">
    <property type="entry name" value="BHLH"/>
    <property type="match status" value="1"/>
</dbReference>
<accession>A0AAF0AV41</accession>
<evidence type="ECO:0000256" key="1">
    <source>
        <dbReference type="SAM" id="Coils"/>
    </source>
</evidence>
<keyword evidence="3" id="KW-1133">Transmembrane helix</keyword>
<dbReference type="RefSeq" id="XP_056035798.1">
    <property type="nucleotide sequence ID" value="XM_056178977.1"/>
</dbReference>
<gene>
    <name evidence="5" type="ORF">SOMG_00181</name>
</gene>
<feature type="compositionally biased region" description="Polar residues" evidence="2">
    <location>
        <begin position="15"/>
        <end position="28"/>
    </location>
</feature>
<dbReference type="EMBL" id="CP115611">
    <property type="protein sequence ID" value="WBW71555.1"/>
    <property type="molecule type" value="Genomic_DNA"/>
</dbReference>
<name>A0AAF0AV41_9SCHI</name>
<evidence type="ECO:0000313" key="5">
    <source>
        <dbReference type="EMBL" id="WBW71555.1"/>
    </source>
</evidence>
<feature type="transmembrane region" description="Helical" evidence="3">
    <location>
        <begin position="662"/>
        <end position="688"/>
    </location>
</feature>
<sequence length="755" mass="83513">MTPNDSFPYSHARTHSTSQPLKQSSSTPGVFPYHAESLPPHLMNFSTTSSQHPIQHVAANRSLHPAEWSSPSQLLDSNGYLSPKAVVNSSTVSIGSPPPGRIYAPPSMDQTQRPAEKRQVIEPINNTVPLVSAPPNPPISDSQSSATYAPPFTPFKSRSINYGPPSAGLPEQYSVTPSTDTFTNSPQLSHSYHNSHPGPYYTQHNNATQNSASGNFNFEESDAAFSSQTSMNMGLGDFSSTSRMINTPETAGQQDYVDIYSSPSVFSPDHRFVDDVPKGNLYMSSRQSTSTSQSEQPSVLHVSPSHVCNGDEYKASSLSDAFDSNNIYKDGDKFLPSPTLGKVKEEDYINDFDTSNLNRNESSSNSDAPIQEKSQDLGNARSSPLKFSVEQIRNEGVSPTQSRYRVFGQSNKKNSHNVVEKKYRSNLNDKITELRNAIPSLQSMCSKIGSKSDDGKNVSFNMSIRKLNKATVLSKATEYIRHLRSENKRLVEENQHLQSRLSEYMMAVQQSLSAPSQSLPLHNSNKYSQQSTMNSVNSNGQPISATNNQSLPQYAYAPAPSNTLNVSLAGNTAQRDTYGLVDNNAYVLHRDGMNTVPETGIPSHDLRRVQSQNLNESHSNGTFRSVGRNMLGGLAGLETMHLMVNPEHSGNPNSFSLFTVPILPSIFMTFRIFLIASACICFVLHYVYNSKVSSGKRLSIVYRHLRMEILFLSFLFFSASVRDWCRYYRMRKDMFESLDMGSGVLQKSHVGDFSV</sequence>
<dbReference type="AlphaFoldDB" id="A0AAF0AV41"/>
<dbReference type="PANTHER" id="PTHR47336">
    <property type="entry name" value="TRANSCRIPTION FACTOR HMS1-RELATED"/>
    <property type="match status" value="1"/>
</dbReference>
<feature type="region of interest" description="Disordered" evidence="2">
    <location>
        <begin position="1"/>
        <end position="30"/>
    </location>
</feature>
<protein>
    <submittedName>
        <fullName evidence="5">Membrane-tethered transcription factor</fullName>
    </submittedName>
</protein>
<dbReference type="SUPFAM" id="SSF47459">
    <property type="entry name" value="HLH, helix-loop-helix DNA-binding domain"/>
    <property type="match status" value="1"/>
</dbReference>
<evidence type="ECO:0000313" key="6">
    <source>
        <dbReference type="Proteomes" id="UP001212411"/>
    </source>
</evidence>
<dbReference type="GeneID" id="80873666"/>
<evidence type="ECO:0000256" key="3">
    <source>
        <dbReference type="SAM" id="Phobius"/>
    </source>
</evidence>
<feature type="compositionally biased region" description="Low complexity" evidence="2">
    <location>
        <begin position="284"/>
        <end position="298"/>
    </location>
</feature>
<feature type="region of interest" description="Disordered" evidence="2">
    <location>
        <begin position="277"/>
        <end position="305"/>
    </location>
</feature>
<evidence type="ECO:0000256" key="2">
    <source>
        <dbReference type="SAM" id="MobiDB-lite"/>
    </source>
</evidence>
<proteinExistence type="predicted"/>
<dbReference type="InterPro" id="IPR052099">
    <property type="entry name" value="Regulatory_TF_Diverse"/>
</dbReference>
<feature type="region of interest" description="Disordered" evidence="2">
    <location>
        <begin position="127"/>
        <end position="152"/>
    </location>
</feature>
<feature type="region of interest" description="Disordered" evidence="2">
    <location>
        <begin position="515"/>
        <end position="536"/>
    </location>
</feature>
<feature type="compositionally biased region" description="Low complexity" evidence="2">
    <location>
        <begin position="355"/>
        <end position="366"/>
    </location>
</feature>
<keyword evidence="3" id="KW-0812">Transmembrane</keyword>
<dbReference type="SMART" id="SM00353">
    <property type="entry name" value="HLH"/>
    <property type="match status" value="1"/>
</dbReference>
<reference evidence="5 6" key="1">
    <citation type="journal article" date="2023" name="G3 (Bethesda)">
        <title>A high-quality reference genome for the fission yeast Schizosaccharomyces osmophilus.</title>
        <authorList>
            <person name="Jia G.S."/>
            <person name="Zhang W.C."/>
            <person name="Liang Y."/>
            <person name="Liu X.H."/>
            <person name="Rhind N."/>
            <person name="Pidoux A."/>
            <person name="Brysch-Herzberg M."/>
            <person name="Du L.L."/>
        </authorList>
    </citation>
    <scope>NUCLEOTIDE SEQUENCE [LARGE SCALE GENOMIC DNA]</scope>
    <source>
        <strain evidence="5 6">CBS 15793</strain>
    </source>
</reference>
<dbReference type="InterPro" id="IPR036638">
    <property type="entry name" value="HLH_DNA-bd_sf"/>
</dbReference>
<keyword evidence="6" id="KW-1185">Reference proteome</keyword>
<evidence type="ECO:0000259" key="4">
    <source>
        <dbReference type="PROSITE" id="PS50888"/>
    </source>
</evidence>
<feature type="region of interest" description="Disordered" evidence="2">
    <location>
        <begin position="352"/>
        <end position="383"/>
    </location>
</feature>
<feature type="compositionally biased region" description="Polar residues" evidence="2">
    <location>
        <begin position="522"/>
        <end position="536"/>
    </location>
</feature>
<dbReference type="InterPro" id="IPR011598">
    <property type="entry name" value="bHLH_dom"/>
</dbReference>
<dbReference type="Gene3D" id="4.10.280.10">
    <property type="entry name" value="Helix-loop-helix DNA-binding domain"/>
    <property type="match status" value="1"/>
</dbReference>
<dbReference type="Proteomes" id="UP001212411">
    <property type="component" value="Chromosome 1"/>
</dbReference>
<keyword evidence="1" id="KW-0175">Coiled coil</keyword>
<organism evidence="5 6">
    <name type="scientific">Schizosaccharomyces osmophilus</name>
    <dbReference type="NCBI Taxonomy" id="2545709"/>
    <lineage>
        <taxon>Eukaryota</taxon>
        <taxon>Fungi</taxon>
        <taxon>Dikarya</taxon>
        <taxon>Ascomycota</taxon>
        <taxon>Taphrinomycotina</taxon>
        <taxon>Schizosaccharomycetes</taxon>
        <taxon>Schizosaccharomycetales</taxon>
        <taxon>Schizosaccharomycetaceae</taxon>
        <taxon>Schizosaccharomyces</taxon>
    </lineage>
</organism>
<dbReference type="PANTHER" id="PTHR47336:SF2">
    <property type="entry name" value="TRANSCRIPTION FACTOR HMS1-RELATED"/>
    <property type="match status" value="1"/>
</dbReference>
<keyword evidence="3" id="KW-0472">Membrane</keyword>
<feature type="coiled-coil region" evidence="1">
    <location>
        <begin position="473"/>
        <end position="507"/>
    </location>
</feature>